<feature type="modified residue" description="4-aspartylphosphate" evidence="1">
    <location>
        <position position="82"/>
    </location>
</feature>
<dbReference type="InterPro" id="IPR037522">
    <property type="entry name" value="HD_GYP_dom"/>
</dbReference>
<dbReference type="Proteomes" id="UP001528823">
    <property type="component" value="Unassembled WGS sequence"/>
</dbReference>
<dbReference type="Pfam" id="PF13487">
    <property type="entry name" value="HD_5"/>
    <property type="match status" value="1"/>
</dbReference>
<dbReference type="PANTHER" id="PTHR45228">
    <property type="entry name" value="CYCLIC DI-GMP PHOSPHODIESTERASE TM_0186-RELATED"/>
    <property type="match status" value="1"/>
</dbReference>
<dbReference type="Gene3D" id="1.10.3210.10">
    <property type="entry name" value="Hypothetical protein af1432"/>
    <property type="match status" value="1"/>
</dbReference>
<feature type="domain" description="HD-GYP" evidence="3">
    <location>
        <begin position="168"/>
        <end position="376"/>
    </location>
</feature>
<dbReference type="SUPFAM" id="SSF52172">
    <property type="entry name" value="CheY-like"/>
    <property type="match status" value="1"/>
</dbReference>
<reference evidence="4 5" key="1">
    <citation type="submission" date="2022-11" db="EMBL/GenBank/DDBJ databases">
        <title>Spartinivicinus poritis sp. nov., isolated from scleractinian coral Porites lutea.</title>
        <authorList>
            <person name="Zhang G."/>
            <person name="Cai L."/>
            <person name="Wei Q."/>
        </authorList>
    </citation>
    <scope>NUCLEOTIDE SEQUENCE [LARGE SCALE GENOMIC DNA]</scope>
    <source>
        <strain evidence="4 5">A2-2</strain>
    </source>
</reference>
<dbReference type="SMART" id="SM00448">
    <property type="entry name" value="REC"/>
    <property type="match status" value="1"/>
</dbReference>
<dbReference type="EMBL" id="JAPMOU010000041">
    <property type="protein sequence ID" value="MDE1464759.1"/>
    <property type="molecule type" value="Genomic_DNA"/>
</dbReference>
<keyword evidence="5" id="KW-1185">Reference proteome</keyword>
<comment type="caution">
    <text evidence="4">The sequence shown here is derived from an EMBL/GenBank/DDBJ whole genome shotgun (WGS) entry which is preliminary data.</text>
</comment>
<gene>
    <name evidence="4" type="ORF">ORQ98_22620</name>
</gene>
<sequence length="377" mass="42231">MGKGTKLKFKAKSVEEAQGKSRLQPWKILLVDDDEDVHVATKIALSGLVYKQRSLSFISAYTAEEAKEKVEEHTDIALAFVDVVMETESAGLDFVEWLRKVHQTKDIRVVLRTGQPGQAPEKNVVLDYGINDYKDKSELTAERLLTSTITGLRGYDDIIAIKKLLAIMDWNQKAIVYAMATLCESRDHRLGSHVQRVAAMSKAIAQKLMEMRIENVDEHFIELVELAATLHDTGKIAVPDSILNARRSLTTKEFEIMKTHSVVGYQTLEGASHFVQEAGLLGMAKEIAHYHHEHWDGNGYPDGLIGRAIPLPARIVAVADVFDALRAQRPYKPPWPFQKAFVEVSEESGSHFDPTVVRAFMEVAADVDSKQVYESFN</sequence>
<name>A0ABT5UI85_9GAMM</name>
<evidence type="ECO:0000313" key="5">
    <source>
        <dbReference type="Proteomes" id="UP001528823"/>
    </source>
</evidence>
<dbReference type="PROSITE" id="PS51832">
    <property type="entry name" value="HD_GYP"/>
    <property type="match status" value="1"/>
</dbReference>
<accession>A0ABT5UI85</accession>
<feature type="domain" description="Response regulatory" evidence="2">
    <location>
        <begin position="27"/>
        <end position="151"/>
    </location>
</feature>
<dbReference type="SMART" id="SM00471">
    <property type="entry name" value="HDc"/>
    <property type="match status" value="1"/>
</dbReference>
<protein>
    <submittedName>
        <fullName evidence="4">HD domain-containing protein</fullName>
    </submittedName>
</protein>
<dbReference type="RefSeq" id="WP_274691067.1">
    <property type="nucleotide sequence ID" value="NZ_JAPMOU010000041.1"/>
</dbReference>
<dbReference type="InterPro" id="IPR011006">
    <property type="entry name" value="CheY-like_superfamily"/>
</dbReference>
<dbReference type="InterPro" id="IPR003607">
    <property type="entry name" value="HD/PDEase_dom"/>
</dbReference>
<dbReference type="InterPro" id="IPR001789">
    <property type="entry name" value="Sig_transdc_resp-reg_receiver"/>
</dbReference>
<evidence type="ECO:0000259" key="2">
    <source>
        <dbReference type="PROSITE" id="PS50110"/>
    </source>
</evidence>
<keyword evidence="1" id="KW-0597">Phosphoprotein</keyword>
<proteinExistence type="predicted"/>
<dbReference type="PROSITE" id="PS50110">
    <property type="entry name" value="RESPONSE_REGULATORY"/>
    <property type="match status" value="1"/>
</dbReference>
<dbReference type="Gene3D" id="3.40.50.2300">
    <property type="match status" value="1"/>
</dbReference>
<evidence type="ECO:0000256" key="1">
    <source>
        <dbReference type="PROSITE-ProRule" id="PRU00169"/>
    </source>
</evidence>
<dbReference type="SUPFAM" id="SSF109604">
    <property type="entry name" value="HD-domain/PDEase-like"/>
    <property type="match status" value="1"/>
</dbReference>
<dbReference type="InterPro" id="IPR052020">
    <property type="entry name" value="Cyclic_di-GMP/3'3'-cGAMP_PDE"/>
</dbReference>
<dbReference type="PANTHER" id="PTHR45228:SF9">
    <property type="entry name" value="3'3'-CGAMP-SPECIFIC PHOSPHODIESTERASE 2"/>
    <property type="match status" value="1"/>
</dbReference>
<dbReference type="CDD" id="cd00077">
    <property type="entry name" value="HDc"/>
    <property type="match status" value="1"/>
</dbReference>
<evidence type="ECO:0000313" key="4">
    <source>
        <dbReference type="EMBL" id="MDE1464759.1"/>
    </source>
</evidence>
<dbReference type="Pfam" id="PF00072">
    <property type="entry name" value="Response_reg"/>
    <property type="match status" value="1"/>
</dbReference>
<organism evidence="4 5">
    <name type="scientific">Spartinivicinus poritis</name>
    <dbReference type="NCBI Taxonomy" id="2994640"/>
    <lineage>
        <taxon>Bacteria</taxon>
        <taxon>Pseudomonadati</taxon>
        <taxon>Pseudomonadota</taxon>
        <taxon>Gammaproteobacteria</taxon>
        <taxon>Oceanospirillales</taxon>
        <taxon>Zooshikellaceae</taxon>
        <taxon>Spartinivicinus</taxon>
    </lineage>
</organism>
<evidence type="ECO:0000259" key="3">
    <source>
        <dbReference type="PROSITE" id="PS51832"/>
    </source>
</evidence>